<dbReference type="Proteomes" id="UP000299102">
    <property type="component" value="Unassembled WGS sequence"/>
</dbReference>
<evidence type="ECO:0000313" key="1">
    <source>
        <dbReference type="EMBL" id="GBP55484.1"/>
    </source>
</evidence>
<accession>A0A4C1WZH8</accession>
<keyword evidence="2" id="KW-1185">Reference proteome</keyword>
<organism evidence="1 2">
    <name type="scientific">Eumeta variegata</name>
    <name type="common">Bagworm moth</name>
    <name type="synonym">Eumeta japonica</name>
    <dbReference type="NCBI Taxonomy" id="151549"/>
    <lineage>
        <taxon>Eukaryota</taxon>
        <taxon>Metazoa</taxon>
        <taxon>Ecdysozoa</taxon>
        <taxon>Arthropoda</taxon>
        <taxon>Hexapoda</taxon>
        <taxon>Insecta</taxon>
        <taxon>Pterygota</taxon>
        <taxon>Neoptera</taxon>
        <taxon>Endopterygota</taxon>
        <taxon>Lepidoptera</taxon>
        <taxon>Glossata</taxon>
        <taxon>Ditrysia</taxon>
        <taxon>Tineoidea</taxon>
        <taxon>Psychidae</taxon>
        <taxon>Oiketicinae</taxon>
        <taxon>Eumeta</taxon>
    </lineage>
</organism>
<sequence length="102" mass="11276">MVPLPLYQGSDDDQDLMIPREMGRNHSSMVTTKPSSLISFVCSLRQVSTAHRTASCPPTIFLFQIEGDGSRGIRAGRVRQEWGTLMTVVTITTTTFGTEWVA</sequence>
<evidence type="ECO:0000313" key="2">
    <source>
        <dbReference type="Proteomes" id="UP000299102"/>
    </source>
</evidence>
<reference evidence="1 2" key="1">
    <citation type="journal article" date="2019" name="Commun. Biol.">
        <title>The bagworm genome reveals a unique fibroin gene that provides high tensile strength.</title>
        <authorList>
            <person name="Kono N."/>
            <person name="Nakamura H."/>
            <person name="Ohtoshi R."/>
            <person name="Tomita M."/>
            <person name="Numata K."/>
            <person name="Arakawa K."/>
        </authorList>
    </citation>
    <scope>NUCLEOTIDE SEQUENCE [LARGE SCALE GENOMIC DNA]</scope>
</reference>
<protein>
    <submittedName>
        <fullName evidence="1">Uncharacterized protein</fullName>
    </submittedName>
</protein>
<dbReference type="EMBL" id="BGZK01000670">
    <property type="protein sequence ID" value="GBP55484.1"/>
    <property type="molecule type" value="Genomic_DNA"/>
</dbReference>
<name>A0A4C1WZH8_EUMVA</name>
<comment type="caution">
    <text evidence="1">The sequence shown here is derived from an EMBL/GenBank/DDBJ whole genome shotgun (WGS) entry which is preliminary data.</text>
</comment>
<proteinExistence type="predicted"/>
<gene>
    <name evidence="1" type="ORF">EVAR_40277_1</name>
</gene>
<dbReference type="AlphaFoldDB" id="A0A4C1WZH8"/>